<evidence type="ECO:0008006" key="3">
    <source>
        <dbReference type="Google" id="ProtNLM"/>
    </source>
</evidence>
<dbReference type="EMBL" id="CP002831">
    <property type="protein sequence ID" value="AFC24815.1"/>
    <property type="molecule type" value="Genomic_DNA"/>
</dbReference>
<dbReference type="AlphaFoldDB" id="H6L2Q8"/>
<dbReference type="HOGENOM" id="CLU_1853823_0_0_10"/>
<dbReference type="RefSeq" id="WP_015692434.1">
    <property type="nucleotide sequence ID" value="NC_016940.1"/>
</dbReference>
<gene>
    <name evidence="1" type="ordered locus">SGRA_2084</name>
</gene>
<organism evidence="1 2">
    <name type="scientific">Saprospira grandis (strain Lewin)</name>
    <dbReference type="NCBI Taxonomy" id="984262"/>
    <lineage>
        <taxon>Bacteria</taxon>
        <taxon>Pseudomonadati</taxon>
        <taxon>Bacteroidota</taxon>
        <taxon>Saprospiria</taxon>
        <taxon>Saprospirales</taxon>
        <taxon>Saprospiraceae</taxon>
        <taxon>Saprospira</taxon>
    </lineage>
</organism>
<evidence type="ECO:0000313" key="1">
    <source>
        <dbReference type="EMBL" id="AFC24815.1"/>
    </source>
</evidence>
<accession>H6L2Q8</accession>
<protein>
    <recommendedName>
        <fullName evidence="3">DUF4878 domain-containing protein</fullName>
    </recommendedName>
</protein>
<dbReference type="Gene3D" id="3.10.450.50">
    <property type="match status" value="1"/>
</dbReference>
<evidence type="ECO:0000313" key="2">
    <source>
        <dbReference type="Proteomes" id="UP000007519"/>
    </source>
</evidence>
<dbReference type="KEGG" id="sgn:SGRA_2084"/>
<sequence length="138" mass="15489">MPNWTPMLLFILGLSLLTACQGEGPDYSQEQQTPQAAIKAFYTAVAAEDFAKAEAFCEPSSQEQLRYFATELQFKSAKPTQKEALLDKVRFDFSQLDCQEKDGSTSCQLCCNANQEAVDIEMVQREGKWLVVANLDNY</sequence>
<dbReference type="STRING" id="984262.SGRA_2084"/>
<dbReference type="OrthoDB" id="1151348at2"/>
<keyword evidence="2" id="KW-1185">Reference proteome</keyword>
<name>H6L2Q8_SAPGL</name>
<reference evidence="1 2" key="1">
    <citation type="journal article" date="2012" name="Stand. Genomic Sci.">
        <title>Complete genome sequencing and analysis of Saprospira grandis str. Lewin, a predatory marine bacterium.</title>
        <authorList>
            <person name="Saw J.H."/>
            <person name="Yuryev A."/>
            <person name="Kanbe M."/>
            <person name="Hou S."/>
            <person name="Young A.G."/>
            <person name="Aizawa S."/>
            <person name="Alam M."/>
        </authorList>
    </citation>
    <scope>NUCLEOTIDE SEQUENCE [LARGE SCALE GENOMIC DNA]</scope>
    <source>
        <strain evidence="1 2">Lewin</strain>
    </source>
</reference>
<proteinExistence type="predicted"/>
<dbReference type="Proteomes" id="UP000007519">
    <property type="component" value="Chromosome"/>
</dbReference>